<accession>A0A8E2EA25</accession>
<dbReference type="OrthoDB" id="5084756at2759"/>
<sequence>MSETTATRDFENIAAKINTSISHALPHEVSHRAYVRQTLESWEEPWLLVFDNYDRPEAFLDIGEFFPLRQSQDVE</sequence>
<evidence type="ECO:0000313" key="2">
    <source>
        <dbReference type="Proteomes" id="UP000250266"/>
    </source>
</evidence>
<dbReference type="AlphaFoldDB" id="A0A8E2EA25"/>
<name>A0A8E2EA25_9PEZI</name>
<dbReference type="Proteomes" id="UP000250266">
    <property type="component" value="Unassembled WGS sequence"/>
</dbReference>
<keyword evidence="2" id="KW-1185">Reference proteome</keyword>
<organism evidence="1 2">
    <name type="scientific">Lepidopterella palustris CBS 459.81</name>
    <dbReference type="NCBI Taxonomy" id="1314670"/>
    <lineage>
        <taxon>Eukaryota</taxon>
        <taxon>Fungi</taxon>
        <taxon>Dikarya</taxon>
        <taxon>Ascomycota</taxon>
        <taxon>Pezizomycotina</taxon>
        <taxon>Dothideomycetes</taxon>
        <taxon>Pleosporomycetidae</taxon>
        <taxon>Mytilinidiales</taxon>
        <taxon>Argynnaceae</taxon>
        <taxon>Lepidopterella</taxon>
    </lineage>
</organism>
<proteinExistence type="predicted"/>
<reference evidence="1 2" key="1">
    <citation type="journal article" date="2016" name="Nat. Commun.">
        <title>Ectomycorrhizal ecology is imprinted in the genome of the dominant symbiotic fungus Cenococcum geophilum.</title>
        <authorList>
            <consortium name="DOE Joint Genome Institute"/>
            <person name="Peter M."/>
            <person name="Kohler A."/>
            <person name="Ohm R.A."/>
            <person name="Kuo A."/>
            <person name="Krutzmann J."/>
            <person name="Morin E."/>
            <person name="Arend M."/>
            <person name="Barry K.W."/>
            <person name="Binder M."/>
            <person name="Choi C."/>
            <person name="Clum A."/>
            <person name="Copeland A."/>
            <person name="Grisel N."/>
            <person name="Haridas S."/>
            <person name="Kipfer T."/>
            <person name="LaButti K."/>
            <person name="Lindquist E."/>
            <person name="Lipzen A."/>
            <person name="Maire R."/>
            <person name="Meier B."/>
            <person name="Mihaltcheva S."/>
            <person name="Molinier V."/>
            <person name="Murat C."/>
            <person name="Poggeler S."/>
            <person name="Quandt C.A."/>
            <person name="Sperisen C."/>
            <person name="Tritt A."/>
            <person name="Tisserant E."/>
            <person name="Crous P.W."/>
            <person name="Henrissat B."/>
            <person name="Nehls U."/>
            <person name="Egli S."/>
            <person name="Spatafora J.W."/>
            <person name="Grigoriev I.V."/>
            <person name="Martin F.M."/>
        </authorList>
    </citation>
    <scope>NUCLEOTIDE SEQUENCE [LARGE SCALE GENOMIC DNA]</scope>
    <source>
        <strain evidence="1 2">CBS 459.81</strain>
    </source>
</reference>
<evidence type="ECO:0000313" key="1">
    <source>
        <dbReference type="EMBL" id="OCK80212.1"/>
    </source>
</evidence>
<protein>
    <submittedName>
        <fullName evidence="1">Uncharacterized protein</fullName>
    </submittedName>
</protein>
<gene>
    <name evidence="1" type="ORF">K432DRAFT_298159</name>
</gene>
<dbReference type="EMBL" id="KV744970">
    <property type="protein sequence ID" value="OCK80212.1"/>
    <property type="molecule type" value="Genomic_DNA"/>
</dbReference>